<accession>E1ZQI7</accession>
<dbReference type="Pfam" id="PF00089">
    <property type="entry name" value="Trypsin"/>
    <property type="match status" value="1"/>
</dbReference>
<dbReference type="InParanoid" id="E1ZQI7"/>
<evidence type="ECO:0000256" key="1">
    <source>
        <dbReference type="ARBA" id="ARBA00023157"/>
    </source>
</evidence>
<dbReference type="Gene3D" id="2.40.10.10">
    <property type="entry name" value="Trypsin-like serine proteases"/>
    <property type="match status" value="2"/>
</dbReference>
<evidence type="ECO:0000313" key="6">
    <source>
        <dbReference type="Proteomes" id="UP000008141"/>
    </source>
</evidence>
<evidence type="ECO:0000256" key="3">
    <source>
        <dbReference type="SAM" id="SignalP"/>
    </source>
</evidence>
<dbReference type="RefSeq" id="XP_005844045.1">
    <property type="nucleotide sequence ID" value="XM_005843983.1"/>
</dbReference>
<dbReference type="PROSITE" id="PS00134">
    <property type="entry name" value="TRYPSIN_HIS"/>
    <property type="match status" value="1"/>
</dbReference>
<reference evidence="5 6" key="1">
    <citation type="journal article" date="2010" name="Plant Cell">
        <title>The Chlorella variabilis NC64A genome reveals adaptation to photosymbiosis, coevolution with viruses, and cryptic sex.</title>
        <authorList>
            <person name="Blanc G."/>
            <person name="Duncan G."/>
            <person name="Agarkova I."/>
            <person name="Borodovsky M."/>
            <person name="Gurnon J."/>
            <person name="Kuo A."/>
            <person name="Lindquist E."/>
            <person name="Lucas S."/>
            <person name="Pangilinan J."/>
            <person name="Polle J."/>
            <person name="Salamov A."/>
            <person name="Terry A."/>
            <person name="Yamada T."/>
            <person name="Dunigan D.D."/>
            <person name="Grigoriev I.V."/>
            <person name="Claverie J.M."/>
            <person name="Van Etten J.L."/>
        </authorList>
    </citation>
    <scope>NUCLEOTIDE SEQUENCE [LARGE SCALE GENOMIC DNA]</scope>
    <source>
        <strain evidence="5 6">NC64A</strain>
    </source>
</reference>
<dbReference type="GO" id="GO:0004252">
    <property type="term" value="F:serine-type endopeptidase activity"/>
    <property type="evidence" value="ECO:0007669"/>
    <property type="project" value="InterPro"/>
</dbReference>
<evidence type="ECO:0000256" key="2">
    <source>
        <dbReference type="SAM" id="MobiDB-lite"/>
    </source>
</evidence>
<dbReference type="EMBL" id="GL433859">
    <property type="protein sequence ID" value="EFN51943.1"/>
    <property type="molecule type" value="Genomic_DNA"/>
</dbReference>
<dbReference type="InterPro" id="IPR001254">
    <property type="entry name" value="Trypsin_dom"/>
</dbReference>
<dbReference type="GO" id="GO:0006508">
    <property type="term" value="P:proteolysis"/>
    <property type="evidence" value="ECO:0007669"/>
    <property type="project" value="InterPro"/>
</dbReference>
<dbReference type="OrthoDB" id="512168at2759"/>
<dbReference type="GeneID" id="17351385"/>
<feature type="chain" id="PRO_5003156640" description="Peptidase S1 domain-containing protein" evidence="3">
    <location>
        <begin position="20"/>
        <end position="367"/>
    </location>
</feature>
<dbReference type="InterPro" id="IPR018114">
    <property type="entry name" value="TRYPSIN_HIS"/>
</dbReference>
<sequence>MRPLLLLVTLLAVGGRLAAARLQPGRGLLPTNVQVAGSSSSGAAVQRRGLIANGNDAPPGRWPYMCALGRVRRSADTVDFDSQLCGATLIQANVILTAAHCVADDFGFPMPGLAALCNTTQLGWYLLHPDSRQAFASAQWQTSRQLPSQPNGFTGGDLALLLLDAPVDGVPLVAVPTEGEWAGIGAPGLELHTGGWGATADDSDPGNYPRSLQEAALPLVSPEKCASDYRDGSAGWLFGAPVDLDPALAICAGFTIGAKSLPCQGDSGGPLLYAPDPADPTSHRQVGLVSGGAGECGGPSLPGVFTRTDIYQPWIQAALEEVDRTGSLPQVPGQQRMQQLARLVLPAGDGVPATEAPGDGEKATAQP</sequence>
<dbReference type="AlphaFoldDB" id="E1ZQI7"/>
<proteinExistence type="predicted"/>
<dbReference type="SUPFAM" id="SSF50494">
    <property type="entry name" value="Trypsin-like serine proteases"/>
    <property type="match status" value="1"/>
</dbReference>
<dbReference type="Proteomes" id="UP000008141">
    <property type="component" value="Unassembled WGS sequence"/>
</dbReference>
<gene>
    <name evidence="5" type="ORF">CHLNCDRAFT_139607</name>
</gene>
<dbReference type="PANTHER" id="PTHR24253">
    <property type="entry name" value="TRANSMEMBRANE PROTEASE SERINE"/>
    <property type="match status" value="1"/>
</dbReference>
<feature type="domain" description="Peptidase S1" evidence="4">
    <location>
        <begin position="51"/>
        <end position="320"/>
    </location>
</feature>
<dbReference type="InterPro" id="IPR043504">
    <property type="entry name" value="Peptidase_S1_PA_chymotrypsin"/>
</dbReference>
<dbReference type="PROSITE" id="PS50240">
    <property type="entry name" value="TRYPSIN_DOM"/>
    <property type="match status" value="1"/>
</dbReference>
<feature type="signal peptide" evidence="3">
    <location>
        <begin position="1"/>
        <end position="19"/>
    </location>
</feature>
<dbReference type="SMART" id="SM00020">
    <property type="entry name" value="Tryp_SPc"/>
    <property type="match status" value="1"/>
</dbReference>
<evidence type="ECO:0000313" key="5">
    <source>
        <dbReference type="EMBL" id="EFN51943.1"/>
    </source>
</evidence>
<dbReference type="InterPro" id="IPR001314">
    <property type="entry name" value="Peptidase_S1A"/>
</dbReference>
<protein>
    <recommendedName>
        <fullName evidence="4">Peptidase S1 domain-containing protein</fullName>
    </recommendedName>
</protein>
<dbReference type="CDD" id="cd00190">
    <property type="entry name" value="Tryp_SPc"/>
    <property type="match status" value="1"/>
</dbReference>
<name>E1ZQI7_CHLVA</name>
<organism evidence="6">
    <name type="scientific">Chlorella variabilis</name>
    <name type="common">Green alga</name>
    <dbReference type="NCBI Taxonomy" id="554065"/>
    <lineage>
        <taxon>Eukaryota</taxon>
        <taxon>Viridiplantae</taxon>
        <taxon>Chlorophyta</taxon>
        <taxon>core chlorophytes</taxon>
        <taxon>Trebouxiophyceae</taxon>
        <taxon>Chlorellales</taxon>
        <taxon>Chlorellaceae</taxon>
        <taxon>Chlorella clade</taxon>
        <taxon>Chlorella</taxon>
    </lineage>
</organism>
<dbReference type="STRING" id="554065.E1ZQI7"/>
<dbReference type="KEGG" id="cvr:CHLNCDRAFT_139607"/>
<dbReference type="PANTHER" id="PTHR24253:SF153">
    <property type="entry name" value="SERINE PROTEASE HEPSIN"/>
    <property type="match status" value="1"/>
</dbReference>
<keyword evidence="1" id="KW-1015">Disulfide bond</keyword>
<keyword evidence="3" id="KW-0732">Signal</keyword>
<dbReference type="InterPro" id="IPR009003">
    <property type="entry name" value="Peptidase_S1_PA"/>
</dbReference>
<keyword evidence="6" id="KW-1185">Reference proteome</keyword>
<evidence type="ECO:0000259" key="4">
    <source>
        <dbReference type="PROSITE" id="PS50240"/>
    </source>
</evidence>
<feature type="region of interest" description="Disordered" evidence="2">
    <location>
        <begin position="348"/>
        <end position="367"/>
    </location>
</feature>
<dbReference type="eggNOG" id="KOG3627">
    <property type="taxonomic scope" value="Eukaryota"/>
</dbReference>
<dbReference type="PRINTS" id="PR00722">
    <property type="entry name" value="CHYMOTRYPSIN"/>
</dbReference>